<comment type="caution">
    <text evidence="1">The sequence shown here is derived from an EMBL/GenBank/DDBJ whole genome shotgun (WGS) entry which is preliminary data.</text>
</comment>
<name>A0ABR3L9D7_9TELE</name>
<sequence length="117" mass="12686">MLLIHGVGSVTDVMCPSLTYLSSCSFTLAFKATGTFEVHSALATRCCQAQIESLPGQTRWVIKQSLKLQTSCCFVRGVSGHSTSLWSSSGMVNFISPSADTCHLKVVALDRLLHFED</sequence>
<accession>A0ABR3L9D7</accession>
<proteinExistence type="predicted"/>
<evidence type="ECO:0000313" key="1">
    <source>
        <dbReference type="EMBL" id="KAL1249515.1"/>
    </source>
</evidence>
<gene>
    <name evidence="1" type="ORF">QQF64_020520</name>
</gene>
<protein>
    <submittedName>
        <fullName evidence="1">Uncharacterized protein</fullName>
    </submittedName>
</protein>
<keyword evidence="2" id="KW-1185">Reference proteome</keyword>
<reference evidence="1 2" key="1">
    <citation type="submission" date="2023-09" db="EMBL/GenBank/DDBJ databases">
        <authorList>
            <person name="Wang M."/>
        </authorList>
    </citation>
    <scope>NUCLEOTIDE SEQUENCE [LARGE SCALE GENOMIC DNA]</scope>
    <source>
        <strain evidence="1">GT-2023</strain>
        <tissue evidence="1">Liver</tissue>
    </source>
</reference>
<dbReference type="Proteomes" id="UP001558613">
    <property type="component" value="Unassembled WGS sequence"/>
</dbReference>
<organism evidence="1 2">
    <name type="scientific">Cirrhinus molitorella</name>
    <name type="common">mud carp</name>
    <dbReference type="NCBI Taxonomy" id="172907"/>
    <lineage>
        <taxon>Eukaryota</taxon>
        <taxon>Metazoa</taxon>
        <taxon>Chordata</taxon>
        <taxon>Craniata</taxon>
        <taxon>Vertebrata</taxon>
        <taxon>Euteleostomi</taxon>
        <taxon>Actinopterygii</taxon>
        <taxon>Neopterygii</taxon>
        <taxon>Teleostei</taxon>
        <taxon>Ostariophysi</taxon>
        <taxon>Cypriniformes</taxon>
        <taxon>Cyprinidae</taxon>
        <taxon>Labeoninae</taxon>
        <taxon>Labeonini</taxon>
        <taxon>Cirrhinus</taxon>
    </lineage>
</organism>
<dbReference type="EMBL" id="JAYMGO010000023">
    <property type="protein sequence ID" value="KAL1249515.1"/>
    <property type="molecule type" value="Genomic_DNA"/>
</dbReference>
<evidence type="ECO:0000313" key="2">
    <source>
        <dbReference type="Proteomes" id="UP001558613"/>
    </source>
</evidence>